<organism evidence="3 4">
    <name type="scientific">Labedella populi</name>
    <dbReference type="NCBI Taxonomy" id="2498850"/>
    <lineage>
        <taxon>Bacteria</taxon>
        <taxon>Bacillati</taxon>
        <taxon>Actinomycetota</taxon>
        <taxon>Actinomycetes</taxon>
        <taxon>Micrococcales</taxon>
        <taxon>Microbacteriaceae</taxon>
        <taxon>Labedella</taxon>
    </lineage>
</organism>
<dbReference type="Gene3D" id="3.90.550.10">
    <property type="entry name" value="Spore Coat Polysaccharide Biosynthesis Protein SpsA, Chain A"/>
    <property type="match status" value="1"/>
</dbReference>
<evidence type="ECO:0000313" key="3">
    <source>
        <dbReference type="EMBL" id="RWZ67948.1"/>
    </source>
</evidence>
<evidence type="ECO:0000313" key="4">
    <source>
        <dbReference type="Proteomes" id="UP000288603"/>
    </source>
</evidence>
<gene>
    <name evidence="3" type="ORF">ELQ92_01405</name>
</gene>
<dbReference type="PANTHER" id="PTHR43179:SF7">
    <property type="entry name" value="RHAMNOSYLTRANSFERASE WBBL"/>
    <property type="match status" value="1"/>
</dbReference>
<dbReference type="InterPro" id="IPR055259">
    <property type="entry name" value="YkvP/CgeB_Glyco_trans-like"/>
</dbReference>
<feature type="domain" description="Spore protein YkvP/CgeB glycosyl transferase-like" evidence="2">
    <location>
        <begin position="713"/>
        <end position="857"/>
    </location>
</feature>
<dbReference type="InterPro" id="IPR001173">
    <property type="entry name" value="Glyco_trans_2-like"/>
</dbReference>
<dbReference type="AlphaFoldDB" id="A0A3S3ZYX3"/>
<evidence type="ECO:0000259" key="1">
    <source>
        <dbReference type="Pfam" id="PF00535"/>
    </source>
</evidence>
<dbReference type="Proteomes" id="UP000288603">
    <property type="component" value="Unassembled WGS sequence"/>
</dbReference>
<evidence type="ECO:0000259" key="2">
    <source>
        <dbReference type="Pfam" id="PF13524"/>
    </source>
</evidence>
<dbReference type="EMBL" id="RZNC01000001">
    <property type="protein sequence ID" value="RWZ67948.1"/>
    <property type="molecule type" value="Genomic_DNA"/>
</dbReference>
<sequence>MSSLQRLHTRRAENGFDPVYYRAQAALPGVSDRAALRHYLTEGWAKGFAPHPAVDLLSVATDRAESARVRSAVEAQNPAWLGTAAPALHVPLAEMPLRVERLAASGLFDLEFYSAQLHRTFLSLEVALWHYVVTPDGPAAPNVLFDSEWFGRKAKARGRQARGLENLVRAKHRLDSPSPHFDPVAWSEQHPDALSHPAGPLGHYLASATAETPTVPLDGAPVVPLGVLRGRLLAVAEGRQPSVVFDEGEDRPDWSVDWSAIADRERVPGRISIVIPTYEDWGMTARAVRSLLAHAGDDDIEIIVVDNGSHAAVSNLLTAFFVGDERVVLYRVPSNANFANGSNIGFALSTGETTVFLNNDTEVTAGWLDPMRARLAQPGVVGVQPLLLFPNGTIQAAGTVFSGFHSLPYHVLSGFPREDAVAVEGVEFQAVTAACLMMRAADVQALEGFDPAYVNGMEDVDLCLRAARALDGVFRVVTSSVVFHYESQTPGRFSGKWGNRKLFLERWAGQLPPADDEPYVRAGLEVVGHTSAVPEDGGYIRAVRPIVLRPKRLVESGPAEGLPSLRWAIKSAAPGTPDGDLWGDTFFADDLAEALRRLGQEVVIDRRNAHAREVSDHVDDVVLNLRGRVPVAPQPGATNLSWIISHPEDVPDEELLAAYDIVYAASVPWATEQSRRLGRTIRPLLQATNADRFHPDVERSVGEHGALFVGRTRKVFRPIVRDALAIGADVEIYGDGWEEFIDPSLVRAEHLDNSELPTTYASARFVLNDHWEDMARLGFLSNRLFDAAATGALIVSDHVAGLEDTFGGLARTYHRQDQLRALLLADDGAWPDAEERRRLALTIIERHSFRTRAVQLLSDVLELRGVPYERAVLLG</sequence>
<dbReference type="PANTHER" id="PTHR43179">
    <property type="entry name" value="RHAMNOSYLTRANSFERASE WBBL"/>
    <property type="match status" value="1"/>
</dbReference>
<dbReference type="InterPro" id="IPR029044">
    <property type="entry name" value="Nucleotide-diphossugar_trans"/>
</dbReference>
<dbReference type="SUPFAM" id="SSF53448">
    <property type="entry name" value="Nucleotide-diphospho-sugar transferases"/>
    <property type="match status" value="1"/>
</dbReference>
<dbReference type="GO" id="GO:0016740">
    <property type="term" value="F:transferase activity"/>
    <property type="evidence" value="ECO:0007669"/>
    <property type="project" value="UniProtKB-KW"/>
</dbReference>
<keyword evidence="4" id="KW-1185">Reference proteome</keyword>
<dbReference type="Pfam" id="PF13524">
    <property type="entry name" value="Glyco_trans_1_2"/>
    <property type="match status" value="1"/>
</dbReference>
<reference evidence="3 4" key="1">
    <citation type="submission" date="2018-12" db="EMBL/GenBank/DDBJ databases">
        <authorList>
            <person name="Li F."/>
        </authorList>
    </citation>
    <scope>NUCLEOTIDE SEQUENCE [LARGE SCALE GENOMIC DNA]</scope>
    <source>
        <strain evidence="3 4">8H24J-4-2</strain>
    </source>
</reference>
<keyword evidence="3" id="KW-0808">Transferase</keyword>
<dbReference type="RefSeq" id="WP_128497176.1">
    <property type="nucleotide sequence ID" value="NZ_RZNC01000001.1"/>
</dbReference>
<dbReference type="Pfam" id="PF00535">
    <property type="entry name" value="Glycos_transf_2"/>
    <property type="match status" value="1"/>
</dbReference>
<protein>
    <submittedName>
        <fullName evidence="3">Glycosyltransferase</fullName>
    </submittedName>
</protein>
<feature type="domain" description="Glycosyltransferase 2-like" evidence="1">
    <location>
        <begin position="272"/>
        <end position="385"/>
    </location>
</feature>
<proteinExistence type="predicted"/>
<comment type="caution">
    <text evidence="3">The sequence shown here is derived from an EMBL/GenBank/DDBJ whole genome shotgun (WGS) entry which is preliminary data.</text>
</comment>
<accession>A0A3S3ZYX3</accession>
<dbReference type="OrthoDB" id="5165900at2"/>
<name>A0A3S3ZYX3_9MICO</name>